<dbReference type="SUPFAM" id="SSF52172">
    <property type="entry name" value="CheY-like"/>
    <property type="match status" value="2"/>
</dbReference>
<name>A0A2M7FCS6_9BACT</name>
<dbReference type="PANTHER" id="PTHR44591:SF23">
    <property type="entry name" value="CHEY SUBFAMILY"/>
    <property type="match status" value="1"/>
</dbReference>
<evidence type="ECO:0000313" key="4">
    <source>
        <dbReference type="EMBL" id="PIV86801.1"/>
    </source>
</evidence>
<dbReference type="PANTHER" id="PTHR44591">
    <property type="entry name" value="STRESS RESPONSE REGULATOR PROTEIN 1"/>
    <property type="match status" value="1"/>
</dbReference>
<evidence type="ECO:0000259" key="3">
    <source>
        <dbReference type="PROSITE" id="PS50110"/>
    </source>
</evidence>
<sequence>MSKKIFIVEDDQTLRNVLLEKFSKSGYAVEEAEDGEIALQKLRGGLKPDLILLDVLMPKKNGMEVLREMSTDPALKDIPVIIISNSGQPVEVELAKKLGAKDFLIKAIFDPAEVLEKVQALLQENGHSKATEEVAQLPIIDQDMKGKGVLVVEDDKFLRNLFIHKLFSSGLKVESAIDAKGAFGILENWKPDIILLDLILPGIDGFEILSRLKKDERLASIPVIILSNLGEKKDIDRAMSLGAQEFMVKVNFNLEEIISHVQRVLSNVQK</sequence>
<dbReference type="Proteomes" id="UP000228497">
    <property type="component" value="Unassembled WGS sequence"/>
</dbReference>
<dbReference type="InterPro" id="IPR001789">
    <property type="entry name" value="Sig_transdc_resp-reg_receiver"/>
</dbReference>
<dbReference type="Gene3D" id="3.40.50.2300">
    <property type="match status" value="2"/>
</dbReference>
<keyword evidence="1 2" id="KW-0597">Phosphoprotein</keyword>
<dbReference type="InterPro" id="IPR050595">
    <property type="entry name" value="Bact_response_regulator"/>
</dbReference>
<protein>
    <recommendedName>
        <fullName evidence="3">Response regulatory domain-containing protein</fullName>
    </recommendedName>
</protein>
<organism evidence="4 5">
    <name type="scientific">Candidatus Kaiserbacteria bacterium CG17_big_fil_post_rev_8_21_14_2_50_51_7</name>
    <dbReference type="NCBI Taxonomy" id="1974613"/>
    <lineage>
        <taxon>Bacteria</taxon>
        <taxon>Candidatus Kaiseribacteriota</taxon>
    </lineage>
</organism>
<dbReference type="EMBL" id="PFFD01000150">
    <property type="protein sequence ID" value="PIV86801.1"/>
    <property type="molecule type" value="Genomic_DNA"/>
</dbReference>
<accession>A0A2M7FCS6</accession>
<evidence type="ECO:0000256" key="2">
    <source>
        <dbReference type="PROSITE-ProRule" id="PRU00169"/>
    </source>
</evidence>
<feature type="modified residue" description="4-aspartylphosphate" evidence="2">
    <location>
        <position position="197"/>
    </location>
</feature>
<dbReference type="InterPro" id="IPR011006">
    <property type="entry name" value="CheY-like_superfamily"/>
</dbReference>
<dbReference type="SMART" id="SM00448">
    <property type="entry name" value="REC"/>
    <property type="match status" value="2"/>
</dbReference>
<dbReference type="GO" id="GO:0000160">
    <property type="term" value="P:phosphorelay signal transduction system"/>
    <property type="evidence" value="ECO:0007669"/>
    <property type="project" value="InterPro"/>
</dbReference>
<dbReference type="CDD" id="cd17574">
    <property type="entry name" value="REC_OmpR"/>
    <property type="match status" value="1"/>
</dbReference>
<proteinExistence type="predicted"/>
<comment type="caution">
    <text evidence="4">The sequence shown here is derived from an EMBL/GenBank/DDBJ whole genome shotgun (WGS) entry which is preliminary data.</text>
</comment>
<dbReference type="AlphaFoldDB" id="A0A2M7FCS6"/>
<feature type="domain" description="Response regulatory" evidence="3">
    <location>
        <begin position="4"/>
        <end position="121"/>
    </location>
</feature>
<dbReference type="PROSITE" id="PS50110">
    <property type="entry name" value="RESPONSE_REGULATORY"/>
    <property type="match status" value="2"/>
</dbReference>
<feature type="modified residue" description="4-aspartylphosphate" evidence="2">
    <location>
        <position position="54"/>
    </location>
</feature>
<gene>
    <name evidence="4" type="ORF">COW49_03325</name>
</gene>
<feature type="domain" description="Response regulatory" evidence="3">
    <location>
        <begin position="148"/>
        <end position="265"/>
    </location>
</feature>
<evidence type="ECO:0000256" key="1">
    <source>
        <dbReference type="ARBA" id="ARBA00022553"/>
    </source>
</evidence>
<dbReference type="Pfam" id="PF00072">
    <property type="entry name" value="Response_reg"/>
    <property type="match status" value="2"/>
</dbReference>
<evidence type="ECO:0000313" key="5">
    <source>
        <dbReference type="Proteomes" id="UP000228497"/>
    </source>
</evidence>
<reference evidence="5" key="1">
    <citation type="submission" date="2017-09" db="EMBL/GenBank/DDBJ databases">
        <title>Depth-based differentiation of microbial function through sediment-hosted aquifers and enrichment of novel symbionts in the deep terrestrial subsurface.</title>
        <authorList>
            <person name="Probst A.J."/>
            <person name="Ladd B."/>
            <person name="Jarett J.K."/>
            <person name="Geller-Mcgrath D.E."/>
            <person name="Sieber C.M.K."/>
            <person name="Emerson J.B."/>
            <person name="Anantharaman K."/>
            <person name="Thomas B.C."/>
            <person name="Malmstrom R."/>
            <person name="Stieglmeier M."/>
            <person name="Klingl A."/>
            <person name="Woyke T."/>
            <person name="Ryan C.M."/>
            <person name="Banfield J.F."/>
        </authorList>
    </citation>
    <scope>NUCLEOTIDE SEQUENCE [LARGE SCALE GENOMIC DNA]</scope>
</reference>